<proteinExistence type="inferred from homology"/>
<evidence type="ECO:0000256" key="2">
    <source>
        <dbReference type="ARBA" id="ARBA00019181"/>
    </source>
</evidence>
<organism evidence="6 7">
    <name type="scientific">Nyctereutes procyonoides</name>
    <name type="common">Raccoon dog</name>
    <name type="synonym">Canis procyonoides</name>
    <dbReference type="NCBI Taxonomy" id="34880"/>
    <lineage>
        <taxon>Eukaryota</taxon>
        <taxon>Metazoa</taxon>
        <taxon>Chordata</taxon>
        <taxon>Craniata</taxon>
        <taxon>Vertebrata</taxon>
        <taxon>Euteleostomi</taxon>
        <taxon>Mammalia</taxon>
        <taxon>Eutheria</taxon>
        <taxon>Laurasiatheria</taxon>
        <taxon>Carnivora</taxon>
        <taxon>Caniformia</taxon>
        <taxon>Canidae</taxon>
        <taxon>Nyctereutes</taxon>
    </lineage>
</organism>
<evidence type="ECO:0000256" key="1">
    <source>
        <dbReference type="ARBA" id="ARBA00009887"/>
    </source>
</evidence>
<feature type="region of interest" description="Disordered" evidence="5">
    <location>
        <begin position="176"/>
        <end position="289"/>
    </location>
</feature>
<feature type="compositionally biased region" description="Basic and acidic residues" evidence="5">
    <location>
        <begin position="182"/>
        <end position="193"/>
    </location>
</feature>
<protein>
    <recommendedName>
        <fullName evidence="2">Protein Flattop</fullName>
    </recommendedName>
    <alternativeName>
        <fullName evidence="3">Cilia- and flagella-associated protein 126</fullName>
    </alternativeName>
</protein>
<dbReference type="GO" id="GO:0044782">
    <property type="term" value="P:cilium organization"/>
    <property type="evidence" value="ECO:0007669"/>
    <property type="project" value="TreeGrafter"/>
</dbReference>
<evidence type="ECO:0000313" key="7">
    <source>
        <dbReference type="Proteomes" id="UP000645828"/>
    </source>
</evidence>
<feature type="compositionally biased region" description="Low complexity" evidence="5">
    <location>
        <begin position="206"/>
        <end position="218"/>
    </location>
</feature>
<accession>A0A811YZN4</accession>
<comment type="caution">
    <text evidence="6">The sequence shown here is derived from an EMBL/GenBank/DDBJ whole genome shotgun (WGS) entry which is preliminary data.</text>
</comment>
<dbReference type="Pfam" id="PF22611">
    <property type="entry name" value="CFAP126"/>
    <property type="match status" value="2"/>
</dbReference>
<dbReference type="PANTHER" id="PTHR34639:SF1">
    <property type="entry name" value="PROTEIN FLATTOP"/>
    <property type="match status" value="1"/>
</dbReference>
<evidence type="ECO:0000313" key="6">
    <source>
        <dbReference type="EMBL" id="CAD7679922.1"/>
    </source>
</evidence>
<dbReference type="AlphaFoldDB" id="A0A811YZN4"/>
<dbReference type="EMBL" id="CAJHUB010000746">
    <property type="protein sequence ID" value="CAD7679922.1"/>
    <property type="molecule type" value="Genomic_DNA"/>
</dbReference>
<dbReference type="GO" id="GO:0036064">
    <property type="term" value="C:ciliary basal body"/>
    <property type="evidence" value="ECO:0007669"/>
    <property type="project" value="TreeGrafter"/>
</dbReference>
<dbReference type="CDD" id="cd23705">
    <property type="entry name" value="Flattop"/>
    <property type="match status" value="1"/>
</dbReference>
<reference evidence="6" key="1">
    <citation type="submission" date="2020-12" db="EMBL/GenBank/DDBJ databases">
        <authorList>
            <consortium name="Molecular Ecology Group"/>
        </authorList>
    </citation>
    <scope>NUCLEOTIDE SEQUENCE</scope>
    <source>
        <strain evidence="6">TBG_1078</strain>
    </source>
</reference>
<evidence type="ECO:0000256" key="4">
    <source>
        <dbReference type="ARBA" id="ARBA00045261"/>
    </source>
</evidence>
<evidence type="ECO:0000256" key="5">
    <source>
        <dbReference type="SAM" id="MobiDB-lite"/>
    </source>
</evidence>
<evidence type="ECO:0000256" key="3">
    <source>
        <dbReference type="ARBA" id="ARBA00033306"/>
    </source>
</evidence>
<comment type="function">
    <text evidence="4">Microtubule inner protein (MIP) part of the dynein-decorated doublet microtubules (DMTs) in cilia axoneme. Acts as a regulator of cilium basal body docking and positioning in mono- and multiciliated cells. Regulates basal body docking and cilia formation in multiciliated lung cells. Regulates kinocilium positioning and stereocilia bundle morphogenesis in the inner ear.</text>
</comment>
<sequence>MRPLSVTSFSPQYEKAFSPKYLQNWSPAKPTKEVLHVLLRSQYLILPTVSVTHWHLISLASSKFPYPPLPQPLAQIPWIPILSFLFHFSQALLSLPPPQRISSQEGYTQIIANDRGHLLPSVPRSKESPWGSFMGTWQMPLKVPPARVTLTSRSVAGAASLTKWIQKNPDLLKASNGLRPEIFGKPHDPDGQRKLGKSLTKMVQQAPSPIIIPSSPAANLNPPDQPQSSHPSAGHTPGPQSPVSSLKTPPGCPCTPEHWANPSSAEVQRCKPGAPEAPQDHTEKKLSRD</sequence>
<dbReference type="Proteomes" id="UP000645828">
    <property type="component" value="Unassembled WGS sequence"/>
</dbReference>
<keyword evidence="7" id="KW-1185">Reference proteome</keyword>
<comment type="similarity">
    <text evidence="1">Belongs to the Flattop family.</text>
</comment>
<dbReference type="InterPro" id="IPR038797">
    <property type="entry name" value="Fltp"/>
</dbReference>
<name>A0A811YZN4_NYCPR</name>
<feature type="compositionally biased region" description="Basic and acidic residues" evidence="5">
    <location>
        <begin position="278"/>
        <end position="289"/>
    </location>
</feature>
<dbReference type="PANTHER" id="PTHR34639">
    <property type="entry name" value="PROTEIN FLATTOP"/>
    <property type="match status" value="1"/>
</dbReference>
<gene>
    <name evidence="6" type="ORF">NYPRO_LOCUS12721</name>
</gene>